<evidence type="ECO:0000313" key="1">
    <source>
        <dbReference type="EMBL" id="KYN39376.1"/>
    </source>
</evidence>
<sequence>MFIEKSNIKPKRNCCIFCLKLQTQLPRHLKTVHRDKDKVKNSLFCLKIVKKRKKIIDILRKESNFTYDTKKTVNTGQLIVSRQLNAIFTRTAKNYIALKVYSLTSESFTYSKWLSLTEVTLTLIHVFNRRYKYLRACVLIFRKQRYFKNFTIFRSSSRNCTRF</sequence>
<name>A0A151JX60_9HYME</name>
<reference evidence="1 2" key="1">
    <citation type="submission" date="2016-03" db="EMBL/GenBank/DDBJ databases">
        <title>Trachymyrmex septentrionalis WGS genome.</title>
        <authorList>
            <person name="Nygaard S."/>
            <person name="Hu H."/>
            <person name="Boomsma J."/>
            <person name="Zhang G."/>
        </authorList>
    </citation>
    <scope>NUCLEOTIDE SEQUENCE [LARGE SCALE GENOMIC DNA]</scope>
    <source>
        <strain evidence="1">Tsep2-gDNA-1</strain>
        <tissue evidence="1">Whole body</tissue>
    </source>
</reference>
<accession>A0A151JX60</accession>
<dbReference type="AlphaFoldDB" id="A0A151JX60"/>
<organism evidence="1 2">
    <name type="scientific">Trachymyrmex septentrionalis</name>
    <dbReference type="NCBI Taxonomy" id="34720"/>
    <lineage>
        <taxon>Eukaryota</taxon>
        <taxon>Metazoa</taxon>
        <taxon>Ecdysozoa</taxon>
        <taxon>Arthropoda</taxon>
        <taxon>Hexapoda</taxon>
        <taxon>Insecta</taxon>
        <taxon>Pterygota</taxon>
        <taxon>Neoptera</taxon>
        <taxon>Endopterygota</taxon>
        <taxon>Hymenoptera</taxon>
        <taxon>Apocrita</taxon>
        <taxon>Aculeata</taxon>
        <taxon>Formicoidea</taxon>
        <taxon>Formicidae</taxon>
        <taxon>Myrmicinae</taxon>
        <taxon>Trachymyrmex</taxon>
    </lineage>
</organism>
<protein>
    <submittedName>
        <fullName evidence="1">Uncharacterized protein</fullName>
    </submittedName>
</protein>
<dbReference type="STRING" id="34720.A0A151JX60"/>
<dbReference type="Proteomes" id="UP000078541">
    <property type="component" value="Unassembled WGS sequence"/>
</dbReference>
<dbReference type="PANTHER" id="PTHR33480">
    <property type="entry name" value="SET DOMAIN-CONTAINING PROTEIN-RELATED"/>
    <property type="match status" value="1"/>
</dbReference>
<dbReference type="EMBL" id="KQ981609">
    <property type="protein sequence ID" value="KYN39376.1"/>
    <property type="molecule type" value="Genomic_DNA"/>
</dbReference>
<keyword evidence="2" id="KW-1185">Reference proteome</keyword>
<gene>
    <name evidence="1" type="ORF">ALC56_06245</name>
</gene>
<proteinExistence type="predicted"/>
<evidence type="ECO:0000313" key="2">
    <source>
        <dbReference type="Proteomes" id="UP000078541"/>
    </source>
</evidence>